<dbReference type="InterPro" id="IPR008927">
    <property type="entry name" value="6-PGluconate_DH-like_C_sf"/>
</dbReference>
<dbReference type="GO" id="GO:0070403">
    <property type="term" value="F:NAD+ binding"/>
    <property type="evidence" value="ECO:0007669"/>
    <property type="project" value="InterPro"/>
</dbReference>
<dbReference type="InterPro" id="IPR013328">
    <property type="entry name" value="6PGD_dom2"/>
</dbReference>
<dbReference type="Gene3D" id="1.10.1040.10">
    <property type="entry name" value="N-(1-d-carboxylethyl)-l-norvaline Dehydrogenase, domain 2"/>
    <property type="match status" value="1"/>
</dbReference>
<gene>
    <name evidence="7" type="ORF">HNR14_002852</name>
</gene>
<reference evidence="7 8" key="1">
    <citation type="submission" date="2020-07" db="EMBL/GenBank/DDBJ databases">
        <title>Sequencing the genomes of 1000 actinobacteria strains.</title>
        <authorList>
            <person name="Klenk H.-P."/>
        </authorList>
    </citation>
    <scope>NUCLEOTIDE SEQUENCE [LARGE SCALE GENOMIC DNA]</scope>
    <source>
        <strain evidence="7 8">DSM 15166</strain>
    </source>
</reference>
<dbReference type="EMBL" id="JACCHJ010000001">
    <property type="protein sequence ID" value="NYK10971.1"/>
    <property type="molecule type" value="Genomic_DNA"/>
</dbReference>
<dbReference type="RefSeq" id="WP_179701565.1">
    <property type="nucleotide sequence ID" value="NZ_BAAAHA010000001.1"/>
</dbReference>
<dbReference type="SUPFAM" id="SSF48179">
    <property type="entry name" value="6-phosphogluconate dehydrogenase C-terminal domain-like"/>
    <property type="match status" value="1"/>
</dbReference>
<feature type="domain" description="3-hydroxyacyl-CoA dehydrogenase C-terminal" evidence="5">
    <location>
        <begin position="185"/>
        <end position="280"/>
    </location>
</feature>
<dbReference type="GO" id="GO:0006635">
    <property type="term" value="P:fatty acid beta-oxidation"/>
    <property type="evidence" value="ECO:0007669"/>
    <property type="project" value="TreeGrafter"/>
</dbReference>
<evidence type="ECO:0000256" key="1">
    <source>
        <dbReference type="ARBA" id="ARBA00005086"/>
    </source>
</evidence>
<comment type="pathway">
    <text evidence="1">Lipid metabolism; butanoate metabolism.</text>
</comment>
<dbReference type="Pfam" id="PF02737">
    <property type="entry name" value="3HCDH_N"/>
    <property type="match status" value="1"/>
</dbReference>
<dbReference type="EC" id="1.1.1.157" evidence="7"/>
<feature type="site" description="Important for catalytic activity" evidence="4">
    <location>
        <position position="139"/>
    </location>
</feature>
<dbReference type="PANTHER" id="PTHR48075:SF5">
    <property type="entry name" value="3-HYDROXYBUTYRYL-COA DEHYDROGENASE"/>
    <property type="match status" value="1"/>
</dbReference>
<dbReference type="InterPro" id="IPR006108">
    <property type="entry name" value="3HC_DH_C"/>
</dbReference>
<evidence type="ECO:0000256" key="3">
    <source>
        <dbReference type="ARBA" id="ARBA00023002"/>
    </source>
</evidence>
<dbReference type="Pfam" id="PF00725">
    <property type="entry name" value="3HCDH"/>
    <property type="match status" value="1"/>
</dbReference>
<dbReference type="PIRSF" id="PIRSF000105">
    <property type="entry name" value="HCDH"/>
    <property type="match status" value="1"/>
</dbReference>
<dbReference type="InterPro" id="IPR036291">
    <property type="entry name" value="NAD(P)-bd_dom_sf"/>
</dbReference>
<protein>
    <submittedName>
        <fullName evidence="7">3-hydroxybutyryl-CoA dehydrogenase</fullName>
        <ecNumber evidence="7">1.1.1.157</ecNumber>
    </submittedName>
</protein>
<comment type="similarity">
    <text evidence="2">Belongs to the 3-hydroxyacyl-CoA dehydrogenase family.</text>
</comment>
<dbReference type="InterPro" id="IPR006176">
    <property type="entry name" value="3-OHacyl-CoA_DH_NAD-bd"/>
</dbReference>
<evidence type="ECO:0000259" key="6">
    <source>
        <dbReference type="Pfam" id="PF02737"/>
    </source>
</evidence>
<evidence type="ECO:0000313" key="7">
    <source>
        <dbReference type="EMBL" id="NYK10971.1"/>
    </source>
</evidence>
<name>A0A853DWB3_9MICO</name>
<dbReference type="GO" id="GO:0008691">
    <property type="term" value="F:3-hydroxybutyryl-CoA dehydrogenase activity"/>
    <property type="evidence" value="ECO:0007669"/>
    <property type="project" value="UniProtKB-EC"/>
</dbReference>
<dbReference type="Proteomes" id="UP000521075">
    <property type="component" value="Unassembled WGS sequence"/>
</dbReference>
<evidence type="ECO:0000256" key="2">
    <source>
        <dbReference type="ARBA" id="ARBA00009463"/>
    </source>
</evidence>
<organism evidence="7 8">
    <name type="scientific">Leifsonia naganoensis</name>
    <dbReference type="NCBI Taxonomy" id="150025"/>
    <lineage>
        <taxon>Bacteria</taxon>
        <taxon>Bacillati</taxon>
        <taxon>Actinomycetota</taxon>
        <taxon>Actinomycetes</taxon>
        <taxon>Micrococcales</taxon>
        <taxon>Microbacteriaceae</taxon>
        <taxon>Leifsonia</taxon>
    </lineage>
</organism>
<evidence type="ECO:0000259" key="5">
    <source>
        <dbReference type="Pfam" id="PF00725"/>
    </source>
</evidence>
<feature type="domain" description="3-hydroxyacyl-CoA dehydrogenase NAD binding" evidence="6">
    <location>
        <begin position="10"/>
        <end position="182"/>
    </location>
</feature>
<evidence type="ECO:0000313" key="8">
    <source>
        <dbReference type="Proteomes" id="UP000521075"/>
    </source>
</evidence>
<accession>A0A853DWB3</accession>
<dbReference type="InterPro" id="IPR022694">
    <property type="entry name" value="3-OHacyl-CoA_DH"/>
</dbReference>
<keyword evidence="8" id="KW-1185">Reference proteome</keyword>
<keyword evidence="3 7" id="KW-0560">Oxidoreductase</keyword>
<comment type="caution">
    <text evidence="7">The sequence shown here is derived from an EMBL/GenBank/DDBJ whole genome shotgun (WGS) entry which is preliminary data.</text>
</comment>
<evidence type="ECO:0000256" key="4">
    <source>
        <dbReference type="PIRSR" id="PIRSR000105-1"/>
    </source>
</evidence>
<dbReference type="PANTHER" id="PTHR48075">
    <property type="entry name" value="3-HYDROXYACYL-COA DEHYDROGENASE FAMILY PROTEIN"/>
    <property type="match status" value="1"/>
</dbReference>
<sequence>MSAAGAPERVGVVGGGRMGAGIAHAFLMAGSRVAVVERDQASADAARERILHSIAVSVERGETAPDGDALVVGTAWEALVGSPLVVEAVPELPELKAEALRRAEELLDPTAVLATNTSSLSIDALAASLRRPGGFAGMHFFNPVPASALVEVVAGSATAPSALTAVTGWVEAIGKTAIVVRDSPGFASSRLGVLLGLEAVRMIEEGVGSPEDIDRAMELGYRHPVGPLRLTDIVGLDVRLDIAEYLARELGPRFEPPELLRRMVAEGMLGRKSGRGFYAWPDAGGTAASGPGRPR</sequence>
<dbReference type="SUPFAM" id="SSF51735">
    <property type="entry name" value="NAD(P)-binding Rossmann-fold domains"/>
    <property type="match status" value="1"/>
</dbReference>
<dbReference type="Gene3D" id="3.40.50.720">
    <property type="entry name" value="NAD(P)-binding Rossmann-like Domain"/>
    <property type="match status" value="1"/>
</dbReference>
<dbReference type="AlphaFoldDB" id="A0A853DWB3"/>
<proteinExistence type="inferred from homology"/>